<evidence type="ECO:0000313" key="2">
    <source>
        <dbReference type="EMBL" id="RBP76880.1"/>
    </source>
</evidence>
<dbReference type="RefSeq" id="WP_113878833.1">
    <property type="nucleotide sequence ID" value="NZ_QNSA01000001.1"/>
</dbReference>
<feature type="compositionally biased region" description="Basic and acidic residues" evidence="1">
    <location>
        <begin position="40"/>
        <end position="61"/>
    </location>
</feature>
<keyword evidence="5" id="KW-1185">Reference proteome</keyword>
<dbReference type="EMBL" id="QNSA01000001">
    <property type="protein sequence ID" value="RBP76880.1"/>
    <property type="molecule type" value="Genomic_DNA"/>
</dbReference>
<dbReference type="EMBL" id="QPJB01000001">
    <property type="protein sequence ID" value="RCW37726.1"/>
    <property type="molecule type" value="Genomic_DNA"/>
</dbReference>
<dbReference type="Proteomes" id="UP000252795">
    <property type="component" value="Unassembled WGS sequence"/>
</dbReference>
<evidence type="ECO:0000313" key="5">
    <source>
        <dbReference type="Proteomes" id="UP000253065"/>
    </source>
</evidence>
<reference evidence="3 4" key="1">
    <citation type="submission" date="2018-07" db="EMBL/GenBank/DDBJ databases">
        <title>Freshwater and sediment microbial communities from various areas in North America, analyzing microbe dynamics in response to fracking.</title>
        <authorList>
            <person name="Lamendella R."/>
        </authorList>
    </citation>
    <scope>NUCLEOTIDE SEQUENCE [LARGE SCALE GENOMIC DNA]</scope>
    <source>
        <strain evidence="3 4">114E</strain>
        <strain evidence="2 5">114E_o</strain>
    </source>
</reference>
<dbReference type="InterPro" id="IPR019291">
    <property type="entry name" value="Host_attachment_protein"/>
</dbReference>
<organism evidence="3 4">
    <name type="scientific">Marinobacter nauticus</name>
    <name type="common">Marinobacter hydrocarbonoclasticus</name>
    <name type="synonym">Marinobacter aquaeolei</name>
    <dbReference type="NCBI Taxonomy" id="2743"/>
    <lineage>
        <taxon>Bacteria</taxon>
        <taxon>Pseudomonadati</taxon>
        <taxon>Pseudomonadota</taxon>
        <taxon>Gammaproteobacteria</taxon>
        <taxon>Pseudomonadales</taxon>
        <taxon>Marinobacteraceae</taxon>
        <taxon>Marinobacter</taxon>
    </lineage>
</organism>
<dbReference type="Proteomes" id="UP000253065">
    <property type="component" value="Unassembled WGS sequence"/>
</dbReference>
<gene>
    <name evidence="3" type="ORF">DET51_10162</name>
    <name evidence="2" type="ORF">DET64_10163</name>
</gene>
<sequence>MNQDADKPLAQETLYVLVADSSRARLFQAVTPVKVLNEVVTKEHEKGREKDSERYSDRPGSDHGGVGGYQSYDREPSEDPEERRFAAQLSEQLEKARHEGHFDNLVLIAPPEFLGVLRHQLSKDCMAAVVKSIDKDLVLQETDSIIEHLDL</sequence>
<dbReference type="Pfam" id="PF10116">
    <property type="entry name" value="Host_attach"/>
    <property type="match status" value="1"/>
</dbReference>
<evidence type="ECO:0000256" key="1">
    <source>
        <dbReference type="SAM" id="MobiDB-lite"/>
    </source>
</evidence>
<protein>
    <submittedName>
        <fullName evidence="3">Protein required for attachment to host cells</fullName>
    </submittedName>
</protein>
<dbReference type="AlphaFoldDB" id="A0A368V9C0"/>
<comment type="caution">
    <text evidence="3">The sequence shown here is derived from an EMBL/GenBank/DDBJ whole genome shotgun (WGS) entry which is preliminary data.</text>
</comment>
<evidence type="ECO:0000313" key="3">
    <source>
        <dbReference type="EMBL" id="RCW37726.1"/>
    </source>
</evidence>
<feature type="region of interest" description="Disordered" evidence="1">
    <location>
        <begin position="38"/>
        <end position="85"/>
    </location>
</feature>
<proteinExistence type="predicted"/>
<accession>A0A368V9C0</accession>
<feature type="compositionally biased region" description="Basic and acidic residues" evidence="1">
    <location>
        <begin position="72"/>
        <end position="85"/>
    </location>
</feature>
<name>A0A368V9C0_MARNT</name>
<evidence type="ECO:0000313" key="4">
    <source>
        <dbReference type="Proteomes" id="UP000252795"/>
    </source>
</evidence>